<evidence type="ECO:0000313" key="2">
    <source>
        <dbReference type="EMBL" id="ESK95803.1"/>
    </source>
</evidence>
<dbReference type="OrthoDB" id="3141012at2759"/>
<reference evidence="2 3" key="1">
    <citation type="journal article" date="2014" name="BMC Genomics">
        <title>Genome and secretome analysis of the hemibiotrophic fungal pathogen, Moniliophthora roreri, which causes frosty pod rot disease of cacao: mechanisms of the biotrophic and necrotrophic phases.</title>
        <authorList>
            <person name="Meinhardt L.W."/>
            <person name="Costa G.G.L."/>
            <person name="Thomazella D.P.T."/>
            <person name="Teixeira P.J.P.L."/>
            <person name="Carazzolle M.F."/>
            <person name="Schuster S.C."/>
            <person name="Carlson J.E."/>
            <person name="Guiltinan M.J."/>
            <person name="Mieczkowski P."/>
            <person name="Farmer A."/>
            <person name="Ramaraj T."/>
            <person name="Crozier J."/>
            <person name="Davis R.E."/>
            <person name="Shao J."/>
            <person name="Melnick R.L."/>
            <person name="Pereira G.A.G."/>
            <person name="Bailey B.A."/>
        </authorList>
    </citation>
    <scope>NUCLEOTIDE SEQUENCE [LARGE SCALE GENOMIC DNA]</scope>
    <source>
        <strain evidence="2 3">MCA 2997</strain>
    </source>
</reference>
<dbReference type="AlphaFoldDB" id="V2X9E9"/>
<dbReference type="HOGENOM" id="CLU_438102_0_0_1"/>
<proteinExistence type="predicted"/>
<protein>
    <submittedName>
        <fullName evidence="2">Uncharacterized protein</fullName>
    </submittedName>
</protein>
<feature type="region of interest" description="Disordered" evidence="1">
    <location>
        <begin position="407"/>
        <end position="426"/>
    </location>
</feature>
<feature type="compositionally biased region" description="Acidic residues" evidence="1">
    <location>
        <begin position="612"/>
        <end position="624"/>
    </location>
</feature>
<evidence type="ECO:0000313" key="3">
    <source>
        <dbReference type="Proteomes" id="UP000017559"/>
    </source>
</evidence>
<accession>V2X9E9</accession>
<evidence type="ECO:0000256" key="1">
    <source>
        <dbReference type="SAM" id="MobiDB-lite"/>
    </source>
</evidence>
<dbReference type="STRING" id="1381753.V2X9E9"/>
<feature type="region of interest" description="Disordered" evidence="1">
    <location>
        <begin position="596"/>
        <end position="624"/>
    </location>
</feature>
<feature type="region of interest" description="Disordered" evidence="1">
    <location>
        <begin position="318"/>
        <end position="354"/>
    </location>
</feature>
<name>V2X9E9_MONRO</name>
<dbReference type="KEGG" id="mrr:Moror_12415"/>
<gene>
    <name evidence="2" type="ORF">Moror_12415</name>
</gene>
<keyword evidence="3" id="KW-1185">Reference proteome</keyword>
<sequence length="624" mass="69685">MTTFESVSKLRARTGSSILALNTRHQFFSEVEFDTSRIIIKGRLPTNVEVVSSGRLALILSGLTNASEVTITNLIQSEVVRHLRRYFCKNAAEIGVEDVSDVSVDEETGEVKLVLSFDSSREDSHKQVPFKVTLQAVYMQYVWTCPVVDLDDEAESNPTTVQSSPFSEQLSLPVKSLLDNVLNRFVTWHLVKRTLSSHFWRYMEKGAHTITFPDAANQTAVIQQMAAETGYIKSIFTSLEGMLQISPNESFRRQCGEIIEELENEIEDSYSLSLRSLAEALDADVVEEDAKLDRKATFHITMENLYKKGMRRPQFKASADFPSATTDAIDDDELSHDHPLATPETEAGPDSQSISWDMAMITTPPLDGDDPDSDASSLEDDDLLTTYLIVDDVSSPDSQSLQLDLRVPGHGGNCQNSSPERSQTRAPSCDELHVAEVLSPAYLYSRDLFEDDLDTQFEVAAPQSSQLGLDLDDGPCLTFHECSPTEYLREETHPGLCSPQRNLSLFTEVSSLHRLSESREDSPTVPPSDFHDIYTIEDDILDFGPPDERLFPPNIPFTALDDMDIRLDVAAHNSVMYAVDDGRYDNENETEEHQLLELDNESGVETIPELAADGESDDDSFFYS</sequence>
<dbReference type="Proteomes" id="UP000017559">
    <property type="component" value="Unassembled WGS sequence"/>
</dbReference>
<comment type="caution">
    <text evidence="2">The sequence shown here is derived from an EMBL/GenBank/DDBJ whole genome shotgun (WGS) entry which is preliminary data.</text>
</comment>
<organism evidence="2 3">
    <name type="scientific">Moniliophthora roreri (strain MCA 2997)</name>
    <name type="common">Cocoa frosty pod rot fungus</name>
    <name type="synonym">Crinipellis roreri</name>
    <dbReference type="NCBI Taxonomy" id="1381753"/>
    <lineage>
        <taxon>Eukaryota</taxon>
        <taxon>Fungi</taxon>
        <taxon>Dikarya</taxon>
        <taxon>Basidiomycota</taxon>
        <taxon>Agaricomycotina</taxon>
        <taxon>Agaricomycetes</taxon>
        <taxon>Agaricomycetidae</taxon>
        <taxon>Agaricales</taxon>
        <taxon>Marasmiineae</taxon>
        <taxon>Marasmiaceae</taxon>
        <taxon>Moniliophthora</taxon>
    </lineage>
</organism>
<feature type="compositionally biased region" description="Polar residues" evidence="1">
    <location>
        <begin position="413"/>
        <end position="426"/>
    </location>
</feature>
<dbReference type="EMBL" id="AWSO01000061">
    <property type="protein sequence ID" value="ESK95803.1"/>
    <property type="molecule type" value="Genomic_DNA"/>
</dbReference>